<evidence type="ECO:0000313" key="3">
    <source>
        <dbReference type="EMBL" id="WMS86865.1"/>
    </source>
</evidence>
<dbReference type="KEGG" id="plei:Q9312_16745"/>
<evidence type="ECO:0000256" key="1">
    <source>
        <dbReference type="SAM" id="Phobius"/>
    </source>
</evidence>
<feature type="transmembrane region" description="Helical" evidence="1">
    <location>
        <begin position="273"/>
        <end position="291"/>
    </location>
</feature>
<protein>
    <submittedName>
        <fullName evidence="3">Nucleoside recognition domain-containing protein</fullName>
    </submittedName>
</protein>
<dbReference type="EMBL" id="CP133548">
    <property type="protein sequence ID" value="WMS86865.1"/>
    <property type="molecule type" value="Genomic_DNA"/>
</dbReference>
<gene>
    <name evidence="3" type="ORF">Q9312_16745</name>
</gene>
<feature type="transmembrane region" description="Helical" evidence="1">
    <location>
        <begin position="171"/>
        <end position="191"/>
    </location>
</feature>
<feature type="transmembrane region" description="Helical" evidence="1">
    <location>
        <begin position="44"/>
        <end position="64"/>
    </location>
</feature>
<reference evidence="3 4" key="1">
    <citation type="submission" date="2023-08" db="EMBL/GenBank/DDBJ databases">
        <title>Pleionea litopenaei sp. nov., isolated from stomach of juvenile Litopenaeus vannamei.</title>
        <authorList>
            <person name="Rho A.M."/>
            <person name="Hwang C.Y."/>
        </authorList>
    </citation>
    <scope>NUCLEOTIDE SEQUENCE [LARGE SCALE GENOMIC DNA]</scope>
    <source>
        <strain evidence="3 4">HL-JVS1</strain>
    </source>
</reference>
<evidence type="ECO:0000259" key="2">
    <source>
        <dbReference type="Pfam" id="PF07670"/>
    </source>
</evidence>
<dbReference type="AlphaFoldDB" id="A0AA51RSN8"/>
<feature type="transmembrane region" description="Helical" evidence="1">
    <location>
        <begin position="350"/>
        <end position="373"/>
    </location>
</feature>
<proteinExistence type="predicted"/>
<keyword evidence="1" id="KW-0812">Transmembrane</keyword>
<dbReference type="InterPro" id="IPR052549">
    <property type="entry name" value="SpmB"/>
</dbReference>
<sequence length="409" mass="43713">MNKLWGSLFAVSFLAAIFQWLWLDNPAIFGQMMNAIFDMARLSIEIALGLVGLLCFWMGILRLAEASGAMGLLSRLLTPLFARLMPEVPRNHPALGHITMNMAANFMGLDNAATPAGIKAMESLQSLNPKADTASNAQILFLVLNTSSVTLFPVTILMYRAQQGAAQPADVFIPILLATAASTLVGLIGVALVQRLKLWDRVIATYLGAAVAVLGVILWGMLQLPESEMANVSAAVGNGLILFAVCAFVITAMWRKVAVYDEFIDGASEGFRLAVRIMPYLVAMLVAIGLLRASGVLDSVVAVIATLVQWLGGDTRFVEALPTGLMKPFSASGARAMMLETMNTHGVDSFAARLAAVFQGSTETTFYVLAVYFGAVNIKKLRHAIGCGLLADLGGLVAAILVCYWFFAG</sequence>
<feature type="domain" description="Nucleoside transporter/FeoB GTPase Gate" evidence="2">
    <location>
        <begin position="48"/>
        <end position="158"/>
    </location>
</feature>
<name>A0AA51RSN8_9GAMM</name>
<dbReference type="Proteomes" id="UP001239782">
    <property type="component" value="Chromosome"/>
</dbReference>
<evidence type="ECO:0000313" key="4">
    <source>
        <dbReference type="Proteomes" id="UP001239782"/>
    </source>
</evidence>
<organism evidence="3 4">
    <name type="scientific">Pleionea litopenaei</name>
    <dbReference type="NCBI Taxonomy" id="3070815"/>
    <lineage>
        <taxon>Bacteria</taxon>
        <taxon>Pseudomonadati</taxon>
        <taxon>Pseudomonadota</taxon>
        <taxon>Gammaproteobacteria</taxon>
        <taxon>Oceanospirillales</taxon>
        <taxon>Pleioneaceae</taxon>
        <taxon>Pleionea</taxon>
    </lineage>
</organism>
<feature type="transmembrane region" description="Helical" evidence="1">
    <location>
        <begin position="385"/>
        <end position="407"/>
    </location>
</feature>
<dbReference type="RefSeq" id="WP_309202001.1">
    <property type="nucleotide sequence ID" value="NZ_CP133548.1"/>
</dbReference>
<dbReference type="GO" id="GO:0005886">
    <property type="term" value="C:plasma membrane"/>
    <property type="evidence" value="ECO:0007669"/>
    <property type="project" value="TreeGrafter"/>
</dbReference>
<dbReference type="Pfam" id="PF07670">
    <property type="entry name" value="Gate"/>
    <property type="match status" value="2"/>
</dbReference>
<dbReference type="PANTHER" id="PTHR35793:SF2">
    <property type="entry name" value="INNER MEMBRANE PROTEIN YJIG"/>
    <property type="match status" value="1"/>
</dbReference>
<feature type="transmembrane region" description="Helical" evidence="1">
    <location>
        <begin position="203"/>
        <end position="222"/>
    </location>
</feature>
<feature type="transmembrane region" description="Helical" evidence="1">
    <location>
        <begin position="234"/>
        <end position="253"/>
    </location>
</feature>
<dbReference type="InterPro" id="IPR011415">
    <property type="entry name" value="SpmA_SpmB"/>
</dbReference>
<dbReference type="PIRSF" id="PIRSF036542">
    <property type="entry name" value="SpmA_SpmB"/>
    <property type="match status" value="1"/>
</dbReference>
<keyword evidence="4" id="KW-1185">Reference proteome</keyword>
<feature type="transmembrane region" description="Helical" evidence="1">
    <location>
        <begin position="139"/>
        <end position="159"/>
    </location>
</feature>
<accession>A0AA51RSN8</accession>
<dbReference type="InterPro" id="IPR011642">
    <property type="entry name" value="Gate_dom"/>
</dbReference>
<feature type="transmembrane region" description="Helical" evidence="1">
    <location>
        <begin position="6"/>
        <end position="23"/>
    </location>
</feature>
<feature type="domain" description="Nucleoside transporter/FeoB GTPase Gate" evidence="2">
    <location>
        <begin position="275"/>
        <end position="378"/>
    </location>
</feature>
<keyword evidence="1" id="KW-0472">Membrane</keyword>
<dbReference type="PANTHER" id="PTHR35793">
    <property type="entry name" value="INNER MEMBRANE PROTEIN YJIG"/>
    <property type="match status" value="1"/>
</dbReference>
<keyword evidence="1" id="KW-1133">Transmembrane helix</keyword>